<evidence type="ECO:0000313" key="5">
    <source>
        <dbReference type="Proteomes" id="UP000070539"/>
    </source>
</evidence>
<protein>
    <recommendedName>
        <fullName evidence="3">HTH tetR-type domain-containing protein</fullName>
    </recommendedName>
</protein>
<feature type="domain" description="HTH tetR-type" evidence="3">
    <location>
        <begin position="11"/>
        <end position="71"/>
    </location>
</feature>
<organism evidence="4 5">
    <name type="scientific">Anaerotignum neopropionicum</name>
    <dbReference type="NCBI Taxonomy" id="36847"/>
    <lineage>
        <taxon>Bacteria</taxon>
        <taxon>Bacillati</taxon>
        <taxon>Bacillota</taxon>
        <taxon>Clostridia</taxon>
        <taxon>Lachnospirales</taxon>
        <taxon>Anaerotignaceae</taxon>
        <taxon>Anaerotignum</taxon>
    </lineage>
</organism>
<gene>
    <name evidence="4" type="ORF">CLNEO_09900</name>
</gene>
<dbReference type="InterPro" id="IPR001647">
    <property type="entry name" value="HTH_TetR"/>
</dbReference>
<proteinExistence type="predicted"/>
<dbReference type="InterPro" id="IPR009057">
    <property type="entry name" value="Homeodomain-like_sf"/>
</dbReference>
<dbReference type="GO" id="GO:0003677">
    <property type="term" value="F:DNA binding"/>
    <property type="evidence" value="ECO:0007669"/>
    <property type="project" value="UniProtKB-UniRule"/>
</dbReference>
<dbReference type="Proteomes" id="UP000070539">
    <property type="component" value="Unassembled WGS sequence"/>
</dbReference>
<dbReference type="Gene3D" id="1.10.357.10">
    <property type="entry name" value="Tetracycline Repressor, domain 2"/>
    <property type="match status" value="1"/>
</dbReference>
<keyword evidence="5" id="KW-1185">Reference proteome</keyword>
<dbReference type="SUPFAM" id="SSF46689">
    <property type="entry name" value="Homeodomain-like"/>
    <property type="match status" value="1"/>
</dbReference>
<dbReference type="EMBL" id="LRVM01000002">
    <property type="protein sequence ID" value="KXL53764.1"/>
    <property type="molecule type" value="Genomic_DNA"/>
</dbReference>
<feature type="DNA-binding region" description="H-T-H motif" evidence="2">
    <location>
        <begin position="34"/>
        <end position="53"/>
    </location>
</feature>
<name>A0A136WH14_9FIRM</name>
<evidence type="ECO:0000256" key="2">
    <source>
        <dbReference type="PROSITE-ProRule" id="PRU00335"/>
    </source>
</evidence>
<comment type="caution">
    <text evidence="4">The sequence shown here is derived from an EMBL/GenBank/DDBJ whole genome shotgun (WGS) entry which is preliminary data.</text>
</comment>
<evidence type="ECO:0000256" key="1">
    <source>
        <dbReference type="ARBA" id="ARBA00023125"/>
    </source>
</evidence>
<accession>A0A136WH14</accession>
<evidence type="ECO:0000259" key="3">
    <source>
        <dbReference type="PROSITE" id="PS50977"/>
    </source>
</evidence>
<dbReference type="RefSeq" id="WP_066085494.1">
    <property type="nucleotide sequence ID" value="NZ_LRVM01000002.1"/>
</dbReference>
<sequence length="173" mass="20735">MSLASNLETKKITKESIQTALILLLKEKKWDDITINNIVEKAGVSRMAYYRNYKSKDDILTDIFDNFMTKLTEISLPYMQTKQWYDYWKVLFDFFAEHVESIRLLFDCNYKVFILDYLNNFYISSIKTLSLSDRYRIYGWVGLFFNMFVEWIENDMPISSEKLAQVCFESINF</sequence>
<dbReference type="InterPro" id="IPR050624">
    <property type="entry name" value="HTH-type_Tx_Regulator"/>
</dbReference>
<dbReference type="STRING" id="36847.CLNEO_09900"/>
<keyword evidence="1 2" id="KW-0238">DNA-binding</keyword>
<dbReference type="AlphaFoldDB" id="A0A136WH14"/>
<evidence type="ECO:0000313" key="4">
    <source>
        <dbReference type="EMBL" id="KXL53764.1"/>
    </source>
</evidence>
<dbReference type="PANTHER" id="PTHR43479">
    <property type="entry name" value="ACREF/ENVCD OPERON REPRESSOR-RELATED"/>
    <property type="match status" value="1"/>
</dbReference>
<dbReference type="PANTHER" id="PTHR43479:SF11">
    <property type="entry name" value="ACREF_ENVCD OPERON REPRESSOR-RELATED"/>
    <property type="match status" value="1"/>
</dbReference>
<dbReference type="PROSITE" id="PS50977">
    <property type="entry name" value="HTH_TETR_2"/>
    <property type="match status" value="1"/>
</dbReference>
<dbReference type="OrthoDB" id="9810250at2"/>
<reference evidence="4 5" key="1">
    <citation type="submission" date="2016-01" db="EMBL/GenBank/DDBJ databases">
        <title>Genome sequence of Clostridium neopropionicum X4, DSM-3847.</title>
        <authorList>
            <person name="Poehlein A."/>
            <person name="Beck M.H."/>
            <person name="Bengelsdorf F.R."/>
            <person name="Daniel R."/>
            <person name="Duerre P."/>
        </authorList>
    </citation>
    <scope>NUCLEOTIDE SEQUENCE [LARGE SCALE GENOMIC DNA]</scope>
    <source>
        <strain evidence="4 5">DSM-3847</strain>
    </source>
</reference>